<sequence length="47" mass="5434">MSMLAALMANLHRDQKKRPTPYTWKDFALHEDEEGPISLEDAMSTWA</sequence>
<organism evidence="1">
    <name type="scientific">Pseudomonas sp. 13.2</name>
    <dbReference type="NCBI Taxonomy" id="3144665"/>
    <lineage>
        <taxon>Bacteria</taxon>
        <taxon>Pseudomonadati</taxon>
        <taxon>Pseudomonadota</taxon>
        <taxon>Gammaproteobacteria</taxon>
        <taxon>Pseudomonadales</taxon>
        <taxon>Pseudomonadaceae</taxon>
        <taxon>Pseudomonas</taxon>
    </lineage>
</organism>
<dbReference type="EMBL" id="CP157179">
    <property type="protein sequence ID" value="XBG31119.1"/>
    <property type="molecule type" value="Genomic_DNA"/>
</dbReference>
<reference evidence="1" key="1">
    <citation type="journal article" date="2019" name="Microbiol. Resour. Announc.">
        <title>Draft Genome Sequences of Five Environmental Bacterial Isolates That Degrade Polyethylene Terephthalate Plastic.</title>
        <authorList>
            <person name="Leon-Zayas R."/>
            <person name="Roberts C."/>
            <person name="Vague M."/>
            <person name="Mellies J.L."/>
        </authorList>
    </citation>
    <scope>NUCLEOTIDE SEQUENCE</scope>
    <source>
        <strain evidence="1">13.2</strain>
    </source>
</reference>
<accession>A0AAU7BEW4</accession>
<evidence type="ECO:0000313" key="1">
    <source>
        <dbReference type="EMBL" id="XBG31119.1"/>
    </source>
</evidence>
<protein>
    <submittedName>
        <fullName evidence="1">Uncharacterized protein</fullName>
    </submittedName>
</protein>
<name>A0AAU7BEW4_9PSED</name>
<reference evidence="1" key="2">
    <citation type="submission" date="2024-05" db="EMBL/GenBank/DDBJ databases">
        <authorList>
            <person name="Mellies J."/>
            <person name="Newton I."/>
        </authorList>
    </citation>
    <scope>NUCLEOTIDE SEQUENCE</scope>
    <source>
        <strain evidence="1">13.2</strain>
    </source>
</reference>
<gene>
    <name evidence="1" type="ORF">ABH853_22145</name>
</gene>
<proteinExistence type="predicted"/>
<dbReference type="AlphaFoldDB" id="A0AAU7BEW4"/>